<name>A0A6N9HMX5_9BURK</name>
<proteinExistence type="predicted"/>
<evidence type="ECO:0000313" key="1">
    <source>
        <dbReference type="EMBL" id="MYN04543.1"/>
    </source>
</evidence>
<accession>A0A6N9HMX5</accession>
<dbReference type="Proteomes" id="UP000448575">
    <property type="component" value="Unassembled WGS sequence"/>
</dbReference>
<reference evidence="1 2" key="1">
    <citation type="submission" date="2019-12" db="EMBL/GenBank/DDBJ databases">
        <title>Novel species isolated from a subtropical stream in China.</title>
        <authorList>
            <person name="Lu H."/>
        </authorList>
    </citation>
    <scope>NUCLEOTIDE SEQUENCE [LARGE SCALE GENOMIC DNA]</scope>
    <source>
        <strain evidence="1 2">DS3</strain>
    </source>
</reference>
<keyword evidence="2" id="KW-1185">Reference proteome</keyword>
<dbReference type="EMBL" id="WWCJ01000018">
    <property type="protein sequence ID" value="MYN04543.1"/>
    <property type="molecule type" value="Genomic_DNA"/>
</dbReference>
<dbReference type="AlphaFoldDB" id="A0A6N9HMX5"/>
<dbReference type="RefSeq" id="WP_161027506.1">
    <property type="nucleotide sequence ID" value="NZ_WWCJ01000018.1"/>
</dbReference>
<gene>
    <name evidence="1" type="ORF">GTP41_20840</name>
</gene>
<organism evidence="1 2">
    <name type="scientific">Pseudoduganella guangdongensis</name>
    <dbReference type="NCBI Taxonomy" id="2692179"/>
    <lineage>
        <taxon>Bacteria</taxon>
        <taxon>Pseudomonadati</taxon>
        <taxon>Pseudomonadota</taxon>
        <taxon>Betaproteobacteria</taxon>
        <taxon>Burkholderiales</taxon>
        <taxon>Oxalobacteraceae</taxon>
        <taxon>Telluria group</taxon>
        <taxon>Pseudoduganella</taxon>
    </lineage>
</organism>
<comment type="caution">
    <text evidence="1">The sequence shown here is derived from an EMBL/GenBank/DDBJ whole genome shotgun (WGS) entry which is preliminary data.</text>
</comment>
<sequence length="483" mass="53938">MTFGTSAYLEWRFALAPNGAARPLIAPLAELLGASPEEIDHYSKKPFRNGELEQLAIWTQRVVSVSDQGSRAKTAKKFWAAQALAMPILIREPLRTAQADPVAVRLLQVGADALYDAGYPQFEKLRQVCHELVNWLIKQAWKRVVLIESPLGNCVPVAVLHSLAGRAGLSTQVVTWNAPRNDRAGAGWTVSDSAGSLSSDVDPGDLVVFADDVITGTRFVKTFDALSKKFPGRVLPIAMAFNDPMKSETSPDQLKRVRSRASKAEQLFGYPHTFVNFPILPAFRIDAGAPVYWESPVIWGETDLVAGKRKVNLIFNLIDHLFHTLNDLTKPTSALAKYLHKAWQKDTTGASYAFAAGLREEVFSNLSNQLNIDEVRLTLDARAREAYPADFTGLVEGIDEEEVKQRWDWLRTTFLELAQAKLRSDEAYVLWRAFDETFAASHSQVRPRPSRDHAYAAYALQYNDVVRSFHERLVMRIALGDTV</sequence>
<protein>
    <submittedName>
        <fullName evidence="1">Uncharacterized protein</fullName>
    </submittedName>
</protein>
<evidence type="ECO:0000313" key="2">
    <source>
        <dbReference type="Proteomes" id="UP000448575"/>
    </source>
</evidence>